<dbReference type="SUPFAM" id="SSF46955">
    <property type="entry name" value="Putative DNA-binding domain"/>
    <property type="match status" value="1"/>
</dbReference>
<dbReference type="PRINTS" id="PR00040">
    <property type="entry name" value="HTHMERR"/>
</dbReference>
<dbReference type="PANTHER" id="PTHR30204:SF0">
    <property type="entry name" value="REDOX-SENSITIVE TRANSCRIPTIONAL ACTIVATOR SOXR"/>
    <property type="match status" value="1"/>
</dbReference>
<dbReference type="InterPro" id="IPR000551">
    <property type="entry name" value="MerR-type_HTH_dom"/>
</dbReference>
<evidence type="ECO:0000313" key="4">
    <source>
        <dbReference type="Proteomes" id="UP000608522"/>
    </source>
</evidence>
<protein>
    <submittedName>
        <fullName evidence="3">MerR family transcriptional regulator</fullName>
    </submittedName>
</protein>
<dbReference type="RefSeq" id="WP_202197655.1">
    <property type="nucleotide sequence ID" value="NZ_BAAATO010000025.1"/>
</dbReference>
<evidence type="ECO:0000313" key="3">
    <source>
        <dbReference type="EMBL" id="GHI75151.1"/>
    </source>
</evidence>
<reference evidence="4" key="1">
    <citation type="submission" date="2023-07" db="EMBL/GenBank/DDBJ databases">
        <title>Whole genome shotgun sequence of Streptomyces spororaveus NBRC 15456.</title>
        <authorList>
            <person name="Komaki H."/>
            <person name="Tamura T."/>
        </authorList>
    </citation>
    <scope>NUCLEOTIDE SEQUENCE [LARGE SCALE GENOMIC DNA]</scope>
    <source>
        <strain evidence="4">NBRC 15456</strain>
    </source>
</reference>
<dbReference type="InterPro" id="IPR009061">
    <property type="entry name" value="DNA-bd_dom_put_sf"/>
</dbReference>
<dbReference type="PANTHER" id="PTHR30204">
    <property type="entry name" value="REDOX-CYCLING DRUG-SENSING TRANSCRIPTIONAL ACTIVATOR SOXR"/>
    <property type="match status" value="1"/>
</dbReference>
<gene>
    <name evidence="3" type="ORF">Sspor_07120</name>
</gene>
<dbReference type="SMART" id="SM00422">
    <property type="entry name" value="HTH_MERR"/>
    <property type="match status" value="1"/>
</dbReference>
<feature type="domain" description="HTH merR-type" evidence="2">
    <location>
        <begin position="1"/>
        <end position="71"/>
    </location>
</feature>
<dbReference type="Proteomes" id="UP000608522">
    <property type="component" value="Unassembled WGS sequence"/>
</dbReference>
<name>A0ABQ3T435_9ACTN</name>
<dbReference type="Gene3D" id="1.10.1660.10">
    <property type="match status" value="1"/>
</dbReference>
<evidence type="ECO:0000259" key="2">
    <source>
        <dbReference type="PROSITE" id="PS50937"/>
    </source>
</evidence>
<organism evidence="3 4">
    <name type="scientific">Streptomyces spororaveus</name>
    <dbReference type="NCBI Taxonomy" id="284039"/>
    <lineage>
        <taxon>Bacteria</taxon>
        <taxon>Bacillati</taxon>
        <taxon>Actinomycetota</taxon>
        <taxon>Actinomycetes</taxon>
        <taxon>Kitasatosporales</taxon>
        <taxon>Streptomycetaceae</taxon>
        <taxon>Streptomyces</taxon>
    </lineage>
</organism>
<comment type="caution">
    <text evidence="3">The sequence shown here is derived from an EMBL/GenBank/DDBJ whole genome shotgun (WGS) entry which is preliminary data.</text>
</comment>
<proteinExistence type="predicted"/>
<accession>A0ABQ3T435</accession>
<keyword evidence="4" id="KW-1185">Reference proteome</keyword>
<dbReference type="InterPro" id="IPR047057">
    <property type="entry name" value="MerR_fam"/>
</dbReference>
<sequence>MRQLGIGELARQVGMQPSALRYYESVGLLPPAERAAGRRVYPAGTVRRLALIKMAQRAGFTLAEIRGLLDGDAERGATRQWRALAESKLPELDRFIEQTRILRNAVADCLACGCMNFEKCALLSADGPGA</sequence>
<dbReference type="Pfam" id="PF13411">
    <property type="entry name" value="MerR_1"/>
    <property type="match status" value="1"/>
</dbReference>
<dbReference type="PROSITE" id="PS50937">
    <property type="entry name" value="HTH_MERR_2"/>
    <property type="match status" value="1"/>
</dbReference>
<keyword evidence="1" id="KW-0238">DNA-binding</keyword>
<dbReference type="EMBL" id="BNED01000005">
    <property type="protein sequence ID" value="GHI75151.1"/>
    <property type="molecule type" value="Genomic_DNA"/>
</dbReference>
<evidence type="ECO:0000256" key="1">
    <source>
        <dbReference type="ARBA" id="ARBA00023125"/>
    </source>
</evidence>